<feature type="compositionally biased region" description="Low complexity" evidence="1">
    <location>
        <begin position="121"/>
        <end position="130"/>
    </location>
</feature>
<evidence type="ECO:0000313" key="2">
    <source>
        <dbReference type="EMBL" id="CAK0890280.1"/>
    </source>
</evidence>
<protein>
    <submittedName>
        <fullName evidence="2">Uncharacterized protein</fullName>
    </submittedName>
</protein>
<keyword evidence="3" id="KW-1185">Reference proteome</keyword>
<proteinExistence type="predicted"/>
<name>A0ABN9WXX7_9DINO</name>
<sequence length="148" mass="15393">MLTDMLAVPGSAWRPATVAASYRWRSMGSCTSGSTWTRCSRWCPGSSSRVLSPVAQLGGEHGAEPLACCADLARAAPAGSTVLLKPSRRRLEDMERVISSSPRRLAGPWSTAAAPPPAAARPPAGRPRSPAGGGAAFADDPWTPRLGL</sequence>
<comment type="caution">
    <text evidence="2">The sequence shown here is derived from an EMBL/GenBank/DDBJ whole genome shotgun (WGS) entry which is preliminary data.</text>
</comment>
<evidence type="ECO:0000256" key="1">
    <source>
        <dbReference type="SAM" id="MobiDB-lite"/>
    </source>
</evidence>
<organism evidence="2 3">
    <name type="scientific">Prorocentrum cordatum</name>
    <dbReference type="NCBI Taxonomy" id="2364126"/>
    <lineage>
        <taxon>Eukaryota</taxon>
        <taxon>Sar</taxon>
        <taxon>Alveolata</taxon>
        <taxon>Dinophyceae</taxon>
        <taxon>Prorocentrales</taxon>
        <taxon>Prorocentraceae</taxon>
        <taxon>Prorocentrum</taxon>
    </lineage>
</organism>
<reference evidence="2" key="1">
    <citation type="submission" date="2023-10" db="EMBL/GenBank/DDBJ databases">
        <authorList>
            <person name="Chen Y."/>
            <person name="Shah S."/>
            <person name="Dougan E. K."/>
            <person name="Thang M."/>
            <person name="Chan C."/>
        </authorList>
    </citation>
    <scope>NUCLEOTIDE SEQUENCE [LARGE SCALE GENOMIC DNA]</scope>
</reference>
<evidence type="ECO:0000313" key="3">
    <source>
        <dbReference type="Proteomes" id="UP001189429"/>
    </source>
</evidence>
<dbReference type="Proteomes" id="UP001189429">
    <property type="component" value="Unassembled WGS sequence"/>
</dbReference>
<feature type="region of interest" description="Disordered" evidence="1">
    <location>
        <begin position="94"/>
        <end position="148"/>
    </location>
</feature>
<gene>
    <name evidence="2" type="ORF">PCOR1329_LOCUS70559</name>
</gene>
<dbReference type="EMBL" id="CAUYUJ010019328">
    <property type="protein sequence ID" value="CAK0890280.1"/>
    <property type="molecule type" value="Genomic_DNA"/>
</dbReference>
<accession>A0ABN9WXX7</accession>